<dbReference type="SMART" id="SM00343">
    <property type="entry name" value="ZnF_C2HC"/>
    <property type="match status" value="2"/>
</dbReference>
<protein>
    <submittedName>
        <fullName evidence="2">Ribonuclease H-like domain-containing protein</fullName>
    </submittedName>
</protein>
<name>A0A6L2L217_TANCI</name>
<evidence type="ECO:0000259" key="1">
    <source>
        <dbReference type="SMART" id="SM00343"/>
    </source>
</evidence>
<dbReference type="GO" id="GO:0008270">
    <property type="term" value="F:zinc ion binding"/>
    <property type="evidence" value="ECO:0007669"/>
    <property type="project" value="InterPro"/>
</dbReference>
<dbReference type="EMBL" id="BKCJ010003445">
    <property type="protein sequence ID" value="GEU55130.1"/>
    <property type="molecule type" value="Genomic_DNA"/>
</dbReference>
<feature type="domain" description="CCHC-type" evidence="1">
    <location>
        <begin position="266"/>
        <end position="282"/>
    </location>
</feature>
<evidence type="ECO:0000313" key="2">
    <source>
        <dbReference type="EMBL" id="GEU55130.1"/>
    </source>
</evidence>
<proteinExistence type="predicted"/>
<dbReference type="SUPFAM" id="SSF57756">
    <property type="entry name" value="Retrovirus zinc finger-like domains"/>
    <property type="match status" value="1"/>
</dbReference>
<feature type="non-terminal residue" evidence="2">
    <location>
        <position position="1"/>
    </location>
</feature>
<dbReference type="InterPro" id="IPR036875">
    <property type="entry name" value="Znf_CCHC_sf"/>
</dbReference>
<dbReference type="AlphaFoldDB" id="A0A6L2L217"/>
<reference evidence="2" key="1">
    <citation type="journal article" date="2019" name="Sci. Rep.">
        <title>Draft genome of Tanacetum cinerariifolium, the natural source of mosquito coil.</title>
        <authorList>
            <person name="Yamashiro T."/>
            <person name="Shiraishi A."/>
            <person name="Satake H."/>
            <person name="Nakayama K."/>
        </authorList>
    </citation>
    <scope>NUCLEOTIDE SEQUENCE</scope>
</reference>
<feature type="domain" description="CCHC-type" evidence="1">
    <location>
        <begin position="100"/>
        <end position="116"/>
    </location>
</feature>
<dbReference type="GO" id="GO:0003676">
    <property type="term" value="F:nucleic acid binding"/>
    <property type="evidence" value="ECO:0007669"/>
    <property type="project" value="InterPro"/>
</dbReference>
<gene>
    <name evidence="2" type="ORF">Tci_027108</name>
</gene>
<accession>A0A6L2L217</accession>
<dbReference type="Gene3D" id="4.10.60.10">
    <property type="entry name" value="Zinc finger, CCHC-type"/>
    <property type="match status" value="1"/>
</dbReference>
<sequence>KMDQDAAHMMAASKVPMLKPREFEIWRMRIEQYIQMIDYSLWEVIENDLEQIDTDDLKEMDLKWHVAMLTMRVKRFIKKTGRNLNFNGKETVSFDKTKVECYNCHKRGHFAREYKAPRSQGYDGSYQAKEGPTYFALMAFSSSGSSSSDTKDNNQANDRYKAGEGYHAVLPPYIGNFMPLRLDLSFAGLDASVFKSAINETVTSVHETETSTSKTNENTRKSIIEQHTYKQAKNLGKSQNSRVDKRDWNGMMTQKLGNGFEFKKKACFVCGSLYHLIKECNFYENKMVGKSVLNNKGKATGQREVRPTWNNSKRVNHQNLSNNLTHPRTRRNFVPTTVITNSSKVLVNAAKQSSPRAAASTSTARYVNTAANILTMNGTKPSLNVFHKSHSPVRRTFNQRKTPKHNDIKEKINTAGTQAVVSAVKKNRENAVKSLACWIWRPTRNVIDHIFKDSGSYMLKRFNYVDLQGRLKSAMAWVPKRN</sequence>
<comment type="caution">
    <text evidence="2">The sequence shown here is derived from an EMBL/GenBank/DDBJ whole genome shotgun (WGS) entry which is preliminary data.</text>
</comment>
<dbReference type="InterPro" id="IPR001878">
    <property type="entry name" value="Znf_CCHC"/>
</dbReference>
<organism evidence="2">
    <name type="scientific">Tanacetum cinerariifolium</name>
    <name type="common">Dalmatian daisy</name>
    <name type="synonym">Chrysanthemum cinerariifolium</name>
    <dbReference type="NCBI Taxonomy" id="118510"/>
    <lineage>
        <taxon>Eukaryota</taxon>
        <taxon>Viridiplantae</taxon>
        <taxon>Streptophyta</taxon>
        <taxon>Embryophyta</taxon>
        <taxon>Tracheophyta</taxon>
        <taxon>Spermatophyta</taxon>
        <taxon>Magnoliopsida</taxon>
        <taxon>eudicotyledons</taxon>
        <taxon>Gunneridae</taxon>
        <taxon>Pentapetalae</taxon>
        <taxon>asterids</taxon>
        <taxon>campanulids</taxon>
        <taxon>Asterales</taxon>
        <taxon>Asteraceae</taxon>
        <taxon>Asteroideae</taxon>
        <taxon>Anthemideae</taxon>
        <taxon>Anthemidinae</taxon>
        <taxon>Tanacetum</taxon>
    </lineage>
</organism>